<evidence type="ECO:0000313" key="1">
    <source>
        <dbReference type="EMBL" id="CDI55586.1"/>
    </source>
</evidence>
<sequence>MAANKRDRSVSLLSDEKEPIGYPIQINTLTKDTSATLDVEGNEITEDIDIDRRLLPMLGALYSIALIDRTNLSAARVAGAGIELKLTAGAN</sequence>
<name>A0A077R8N1_9BASI</name>
<dbReference type="EMBL" id="HG529654">
    <property type="protein sequence ID" value="CDI55586.1"/>
    <property type="molecule type" value="Genomic_DNA"/>
</dbReference>
<organism evidence="1">
    <name type="scientific">Melanopsichium pennsylvanicum 4</name>
    <dbReference type="NCBI Taxonomy" id="1398559"/>
    <lineage>
        <taxon>Eukaryota</taxon>
        <taxon>Fungi</taxon>
        <taxon>Dikarya</taxon>
        <taxon>Basidiomycota</taxon>
        <taxon>Ustilaginomycotina</taxon>
        <taxon>Ustilaginomycetes</taxon>
        <taxon>Ustilaginales</taxon>
        <taxon>Ustilaginaceae</taxon>
        <taxon>Melanopsichium</taxon>
    </lineage>
</organism>
<protein>
    <submittedName>
        <fullName evidence="1">Phthalate transporter</fullName>
    </submittedName>
</protein>
<proteinExistence type="predicted"/>
<accession>A0A077R8N1</accession>
<reference evidence="1" key="1">
    <citation type="journal article" date="2014" name="Genome Biol. Evol.">
        <title>Gene Loss Rather Than Gene Gain Is Associated with a Host Jump from Monocots to Dicots in the Smut Fungus Melanopsichium pennsylvanicum.</title>
        <authorList>
            <person name="Sharma R."/>
            <person name="Mishra B."/>
            <person name="Runge F."/>
            <person name="Thines M."/>
        </authorList>
    </citation>
    <scope>NUCLEOTIDE SEQUENCE</scope>
    <source>
        <strain evidence="1">4</strain>
    </source>
</reference>
<dbReference type="AlphaFoldDB" id="A0A077R8N1"/>